<dbReference type="InterPro" id="IPR050091">
    <property type="entry name" value="PKS_NRPS_Biosynth_Enz"/>
</dbReference>
<keyword evidence="2" id="KW-0444">Lipid biosynthesis</keyword>
<keyword evidence="8" id="KW-0511">Multifunctional enzyme</keyword>
<dbReference type="GO" id="GO:0006633">
    <property type="term" value="P:fatty acid biosynthetic process"/>
    <property type="evidence" value="ECO:0007669"/>
    <property type="project" value="UniProtKB-KW"/>
</dbReference>
<keyword evidence="4" id="KW-0521">NADP</keyword>
<feature type="non-terminal residue" evidence="10">
    <location>
        <position position="194"/>
    </location>
</feature>
<dbReference type="InterPro" id="IPR020843">
    <property type="entry name" value="ER"/>
</dbReference>
<dbReference type="OMA" id="LIFTETH"/>
<name>A0A026VS03_OOCBI</name>
<keyword evidence="11" id="KW-1185">Reference proteome</keyword>
<dbReference type="InterPro" id="IPR011032">
    <property type="entry name" value="GroES-like_sf"/>
</dbReference>
<keyword evidence="3" id="KW-0276">Fatty acid metabolism</keyword>
<dbReference type="Gene3D" id="3.90.180.10">
    <property type="entry name" value="Medium-chain alcohol dehydrogenases, catalytic domain"/>
    <property type="match status" value="1"/>
</dbReference>
<dbReference type="PANTHER" id="PTHR43775:SF7">
    <property type="entry name" value="FATTY ACID SYNTHASE"/>
    <property type="match status" value="1"/>
</dbReference>
<sequence>MLANGKLSPDVFPGKLTTEDCPLGLEFSGRDADGRRVMGINKSDALATTVLADLSFTWEVPDEWTLEQAATVPLVYATSYYALLMRGQLKAGESILIHCGTSGVGQAAIAIALHIGCTVYTTVGTLHKREFLKRIFPQLTDRQIGCSRDTSFEQLIFTETHGRGVDVVLNSLAEEKLLASIRCLATNGRFLEIG</sequence>
<evidence type="ECO:0000256" key="6">
    <source>
        <dbReference type="ARBA" id="ARBA00023098"/>
    </source>
</evidence>
<proteinExistence type="predicted"/>
<reference evidence="10 11" key="1">
    <citation type="journal article" date="2014" name="Curr. Biol.">
        <title>The genome of the clonal raider ant Cerapachys biroi.</title>
        <authorList>
            <person name="Oxley P.R."/>
            <person name="Ji L."/>
            <person name="Fetter-Pruneda I."/>
            <person name="McKenzie S.K."/>
            <person name="Li C."/>
            <person name="Hu H."/>
            <person name="Zhang G."/>
            <person name="Kronauer D.J."/>
        </authorList>
    </citation>
    <scope>NUCLEOTIDE SEQUENCE [LARGE SCALE GENOMIC DNA]</scope>
</reference>
<dbReference type="GO" id="GO:0016491">
    <property type="term" value="F:oxidoreductase activity"/>
    <property type="evidence" value="ECO:0007669"/>
    <property type="project" value="UniProtKB-KW"/>
</dbReference>
<keyword evidence="1" id="KW-0596">Phosphopantetheine</keyword>
<evidence type="ECO:0000256" key="4">
    <source>
        <dbReference type="ARBA" id="ARBA00022857"/>
    </source>
</evidence>
<organism evidence="10 11">
    <name type="scientific">Ooceraea biroi</name>
    <name type="common">Clonal raider ant</name>
    <name type="synonym">Cerapachys biroi</name>
    <dbReference type="NCBI Taxonomy" id="2015173"/>
    <lineage>
        <taxon>Eukaryota</taxon>
        <taxon>Metazoa</taxon>
        <taxon>Ecdysozoa</taxon>
        <taxon>Arthropoda</taxon>
        <taxon>Hexapoda</taxon>
        <taxon>Insecta</taxon>
        <taxon>Pterygota</taxon>
        <taxon>Neoptera</taxon>
        <taxon>Endopterygota</taxon>
        <taxon>Hymenoptera</taxon>
        <taxon>Apocrita</taxon>
        <taxon>Aculeata</taxon>
        <taxon>Formicoidea</taxon>
        <taxon>Formicidae</taxon>
        <taxon>Dorylinae</taxon>
        <taxon>Ooceraea</taxon>
    </lineage>
</organism>
<dbReference type="Pfam" id="PF00107">
    <property type="entry name" value="ADH_zinc_N"/>
    <property type="match status" value="1"/>
</dbReference>
<dbReference type="AlphaFoldDB" id="A0A026VS03"/>
<accession>A0A026VS03</accession>
<feature type="domain" description="Enoyl reductase (ER)" evidence="9">
    <location>
        <begin position="5"/>
        <end position="194"/>
    </location>
</feature>
<dbReference type="SUPFAM" id="SSF50129">
    <property type="entry name" value="GroES-like"/>
    <property type="match status" value="1"/>
</dbReference>
<evidence type="ECO:0000256" key="7">
    <source>
        <dbReference type="ARBA" id="ARBA00023160"/>
    </source>
</evidence>
<evidence type="ECO:0000256" key="1">
    <source>
        <dbReference type="ARBA" id="ARBA00022450"/>
    </source>
</evidence>
<dbReference type="GO" id="GO:0004312">
    <property type="term" value="F:fatty acid synthase activity"/>
    <property type="evidence" value="ECO:0007669"/>
    <property type="project" value="TreeGrafter"/>
</dbReference>
<gene>
    <name evidence="10" type="ORF">X777_00056</name>
</gene>
<dbReference type="PANTHER" id="PTHR43775">
    <property type="entry name" value="FATTY ACID SYNTHASE"/>
    <property type="match status" value="1"/>
</dbReference>
<dbReference type="CDD" id="cd05195">
    <property type="entry name" value="enoyl_red"/>
    <property type="match status" value="1"/>
</dbReference>
<evidence type="ECO:0000256" key="5">
    <source>
        <dbReference type="ARBA" id="ARBA00023002"/>
    </source>
</evidence>
<evidence type="ECO:0000256" key="3">
    <source>
        <dbReference type="ARBA" id="ARBA00022832"/>
    </source>
</evidence>
<keyword evidence="6" id="KW-0443">Lipid metabolism</keyword>
<evidence type="ECO:0000259" key="9">
    <source>
        <dbReference type="SMART" id="SM00829"/>
    </source>
</evidence>
<dbReference type="EMBL" id="KK110756">
    <property type="protein sequence ID" value="EZA46538.1"/>
    <property type="molecule type" value="Genomic_DNA"/>
</dbReference>
<dbReference type="STRING" id="2015173.A0A026VS03"/>
<evidence type="ECO:0000313" key="10">
    <source>
        <dbReference type="EMBL" id="EZA46538.1"/>
    </source>
</evidence>
<dbReference type="InterPro" id="IPR013149">
    <property type="entry name" value="ADH-like_C"/>
</dbReference>
<keyword evidence="7" id="KW-0275">Fatty acid biosynthesis</keyword>
<keyword evidence="5" id="KW-0560">Oxidoreductase</keyword>
<dbReference type="SUPFAM" id="SSF51735">
    <property type="entry name" value="NAD(P)-binding Rossmann-fold domains"/>
    <property type="match status" value="1"/>
</dbReference>
<dbReference type="Proteomes" id="UP000053097">
    <property type="component" value="Unassembled WGS sequence"/>
</dbReference>
<evidence type="ECO:0000256" key="8">
    <source>
        <dbReference type="ARBA" id="ARBA00023268"/>
    </source>
</evidence>
<protein>
    <submittedName>
        <fullName evidence="10">Fatty acid synthase</fullName>
    </submittedName>
</protein>
<dbReference type="SMART" id="SM00829">
    <property type="entry name" value="PKS_ER"/>
    <property type="match status" value="1"/>
</dbReference>
<evidence type="ECO:0000313" key="11">
    <source>
        <dbReference type="Proteomes" id="UP000053097"/>
    </source>
</evidence>
<evidence type="ECO:0000256" key="2">
    <source>
        <dbReference type="ARBA" id="ARBA00022516"/>
    </source>
</evidence>
<dbReference type="InterPro" id="IPR036291">
    <property type="entry name" value="NAD(P)-bd_dom_sf"/>
</dbReference>